<evidence type="ECO:0000313" key="1">
    <source>
        <dbReference type="EMBL" id="SMP46326.1"/>
    </source>
</evidence>
<protein>
    <recommendedName>
        <fullName evidence="3">Secreted protein</fullName>
    </recommendedName>
</protein>
<dbReference type="EMBL" id="FXUG01000002">
    <property type="protein sequence ID" value="SMP46326.1"/>
    <property type="molecule type" value="Genomic_DNA"/>
</dbReference>
<comment type="caution">
    <text evidence="1">The sequence shown here is derived from an EMBL/GenBank/DDBJ whole genome shotgun (WGS) entry which is preliminary data.</text>
</comment>
<reference evidence="1 2" key="1">
    <citation type="submission" date="2017-05" db="EMBL/GenBank/DDBJ databases">
        <authorList>
            <person name="Varghese N."/>
            <person name="Submissions S."/>
        </authorList>
    </citation>
    <scope>NUCLEOTIDE SEQUENCE [LARGE SCALE GENOMIC DNA]</scope>
    <source>
        <strain evidence="1 2">DSM 25457</strain>
    </source>
</reference>
<name>A0ABY1PVZ9_9BACT</name>
<gene>
    <name evidence="1" type="ORF">SAMN06265222_102107</name>
</gene>
<evidence type="ECO:0000313" key="2">
    <source>
        <dbReference type="Proteomes" id="UP001158067"/>
    </source>
</evidence>
<keyword evidence="2" id="KW-1185">Reference proteome</keyword>
<organism evidence="1 2">
    <name type="scientific">Neorhodopirellula lusitana</name>
    <dbReference type="NCBI Taxonomy" id="445327"/>
    <lineage>
        <taxon>Bacteria</taxon>
        <taxon>Pseudomonadati</taxon>
        <taxon>Planctomycetota</taxon>
        <taxon>Planctomycetia</taxon>
        <taxon>Pirellulales</taxon>
        <taxon>Pirellulaceae</taxon>
        <taxon>Neorhodopirellula</taxon>
    </lineage>
</organism>
<dbReference type="Proteomes" id="UP001158067">
    <property type="component" value="Unassembled WGS sequence"/>
</dbReference>
<accession>A0ABY1PVZ9</accession>
<dbReference type="RefSeq" id="WP_283431442.1">
    <property type="nucleotide sequence ID" value="NZ_FXUG01000002.1"/>
</dbReference>
<sequence length="61" mass="6725">MRLSLQSLFFASLFSVVCTGFSGCSDSGNTQIAPNPDAKTMTVEERADYNDKQTEMMIPKN</sequence>
<evidence type="ECO:0008006" key="3">
    <source>
        <dbReference type="Google" id="ProtNLM"/>
    </source>
</evidence>
<dbReference type="PROSITE" id="PS51257">
    <property type="entry name" value="PROKAR_LIPOPROTEIN"/>
    <property type="match status" value="1"/>
</dbReference>
<proteinExistence type="predicted"/>